<evidence type="ECO:0000313" key="1">
    <source>
        <dbReference type="EMBL" id="ANP45623.1"/>
    </source>
</evidence>
<dbReference type="FunCoup" id="A0A1B1AGE1">
    <property type="interactions" value="86"/>
</dbReference>
<dbReference type="Proteomes" id="UP000092498">
    <property type="component" value="Chromosome"/>
</dbReference>
<dbReference type="Pfam" id="PF06243">
    <property type="entry name" value="PaaB"/>
    <property type="match status" value="1"/>
</dbReference>
<keyword evidence="2" id="KW-1185">Reference proteome</keyword>
<dbReference type="AlphaFoldDB" id="A0A1B1AGE1"/>
<sequence>MSDPSKEWPLWEVFVRGKGGLSHRHVGSVHAVDAKMALEHARDTYTRRMEGVSLWVLPSAQIVASDPGNAAALFEPAEDKVYRHPTFYKIPDGITHI</sequence>
<dbReference type="EMBL" id="CP013244">
    <property type="protein sequence ID" value="ANP45623.1"/>
    <property type="molecule type" value="Genomic_DNA"/>
</dbReference>
<accession>A0A1B1AGE1</accession>
<dbReference type="OrthoDB" id="8593533at2"/>
<proteinExistence type="predicted"/>
<reference evidence="1 2" key="1">
    <citation type="submission" date="2015-11" db="EMBL/GenBank/DDBJ databases">
        <title>Whole-Genome Sequence of Candidatus Oderbacter manganicum from the National Park Lower Oder Valley, Germany.</title>
        <authorList>
            <person name="Braun B."/>
            <person name="Liere K."/>
            <person name="Szewzyk U."/>
        </authorList>
    </citation>
    <scope>NUCLEOTIDE SEQUENCE [LARGE SCALE GENOMIC DNA]</scope>
    <source>
        <strain evidence="1 2">OTSz_A_272</strain>
    </source>
</reference>
<organism evidence="1 2">
    <name type="scientific">Candidatus Viadribacter manganicus</name>
    <dbReference type="NCBI Taxonomy" id="1759059"/>
    <lineage>
        <taxon>Bacteria</taxon>
        <taxon>Pseudomonadati</taxon>
        <taxon>Pseudomonadota</taxon>
        <taxon>Alphaproteobacteria</taxon>
        <taxon>Hyphomonadales</taxon>
        <taxon>Hyphomonadaceae</taxon>
        <taxon>Candidatus Viadribacter</taxon>
    </lineage>
</organism>
<dbReference type="NCBIfam" id="TIGR02157">
    <property type="entry name" value="PA_CoA_Oxy2"/>
    <property type="match status" value="1"/>
</dbReference>
<dbReference type="InParanoid" id="A0A1B1AGE1"/>
<dbReference type="InterPro" id="IPR038693">
    <property type="entry name" value="PaaB_sf"/>
</dbReference>
<gene>
    <name evidence="1" type="primary">paaB</name>
    <name evidence="1" type="ORF">ATE48_06665</name>
</gene>
<dbReference type="InterPro" id="IPR009359">
    <property type="entry name" value="PaaB"/>
</dbReference>
<dbReference type="STRING" id="1759059.ATE48_06665"/>
<name>A0A1B1AGE1_9PROT</name>
<dbReference type="PIRSF" id="PIRSF030200">
    <property type="entry name" value="PaaB"/>
    <property type="match status" value="1"/>
</dbReference>
<evidence type="ECO:0000313" key="2">
    <source>
        <dbReference type="Proteomes" id="UP000092498"/>
    </source>
</evidence>
<dbReference type="RefSeq" id="WP_066769249.1">
    <property type="nucleotide sequence ID" value="NZ_CP013244.1"/>
</dbReference>
<protein>
    <submittedName>
        <fullName evidence="1">Phenylacetate-CoA oxygenase</fullName>
    </submittedName>
</protein>
<dbReference type="Gene3D" id="3.10.20.520">
    <property type="entry name" value="Phenylacetic acid degradation B"/>
    <property type="match status" value="1"/>
</dbReference>
<dbReference type="KEGG" id="cbot:ATE48_06665"/>